<organism evidence="4 5">
    <name type="scientific">Noviherbaspirillum aridicola</name>
    <dbReference type="NCBI Taxonomy" id="2849687"/>
    <lineage>
        <taxon>Bacteria</taxon>
        <taxon>Pseudomonadati</taxon>
        <taxon>Pseudomonadota</taxon>
        <taxon>Betaproteobacteria</taxon>
        <taxon>Burkholderiales</taxon>
        <taxon>Oxalobacteraceae</taxon>
        <taxon>Noviherbaspirillum</taxon>
    </lineage>
</organism>
<dbReference type="Gene3D" id="3.30.70.270">
    <property type="match status" value="1"/>
</dbReference>
<dbReference type="PANTHER" id="PTHR45138:SF24">
    <property type="entry name" value="DIGUANYLATE CYCLASE DGCC-RELATED"/>
    <property type="match status" value="1"/>
</dbReference>
<evidence type="ECO:0000313" key="5">
    <source>
        <dbReference type="Proteomes" id="UP000887222"/>
    </source>
</evidence>
<dbReference type="InterPro" id="IPR029787">
    <property type="entry name" value="Nucleotide_cyclase"/>
</dbReference>
<feature type="transmembrane region" description="Helical" evidence="2">
    <location>
        <begin position="62"/>
        <end position="80"/>
    </location>
</feature>
<feature type="transmembrane region" description="Helical" evidence="2">
    <location>
        <begin position="38"/>
        <end position="55"/>
    </location>
</feature>
<evidence type="ECO:0000256" key="1">
    <source>
        <dbReference type="ARBA" id="ARBA00012528"/>
    </source>
</evidence>
<dbReference type="Pfam" id="PF00990">
    <property type="entry name" value="GGDEF"/>
    <property type="match status" value="1"/>
</dbReference>
<keyword evidence="5" id="KW-1185">Reference proteome</keyword>
<dbReference type="Proteomes" id="UP000887222">
    <property type="component" value="Unassembled WGS sequence"/>
</dbReference>
<dbReference type="EC" id="2.7.7.65" evidence="1"/>
<name>A0ABQ4PZV0_9BURK</name>
<evidence type="ECO:0000313" key="4">
    <source>
        <dbReference type="EMBL" id="GIZ50399.1"/>
    </source>
</evidence>
<protein>
    <recommendedName>
        <fullName evidence="1">diguanylate cyclase</fullName>
        <ecNumber evidence="1">2.7.7.65</ecNumber>
    </recommendedName>
</protein>
<dbReference type="PROSITE" id="PS50887">
    <property type="entry name" value="GGDEF"/>
    <property type="match status" value="1"/>
</dbReference>
<dbReference type="EMBL" id="BPMK01000002">
    <property type="protein sequence ID" value="GIZ50399.1"/>
    <property type="molecule type" value="Genomic_DNA"/>
</dbReference>
<sequence>MPGTRELIASAALGVAANLLYAFGRHLPPLLAYELANGVYAAATGAAFIGYRLLFGRKPCASAVAIAVAFFTAGIAYFHYLVDSHLARSALVALFQAGVCAGIATTLLQARREWRKPYYTKLFVLAVCGLIAAGHLARVAWLWAAPDAPTSLLEPNLWSVAFLSAFCFALPGLVFGGLLLVHRRIVAMAEEAANRDFLTEAWSRRAFFETSRREMARALRTGRPLALMLIDFDNFKPINDTLGHDAGDRALVAFARRALSALRETDCLARMGGDEFAVLMPETDLKRAMLVATRLKSEVETTTRQDDFLRGVTLSIGVSQYTANDTPEVVLKRADVALYKAKAAGRNRIVCVPVEHDRDRLRQVV</sequence>
<dbReference type="SUPFAM" id="SSF55073">
    <property type="entry name" value="Nucleotide cyclase"/>
    <property type="match status" value="1"/>
</dbReference>
<accession>A0ABQ4PZV0</accession>
<dbReference type="SMART" id="SM00267">
    <property type="entry name" value="GGDEF"/>
    <property type="match status" value="1"/>
</dbReference>
<evidence type="ECO:0000256" key="2">
    <source>
        <dbReference type="SAM" id="Phobius"/>
    </source>
</evidence>
<dbReference type="InterPro" id="IPR050469">
    <property type="entry name" value="Diguanylate_Cyclase"/>
</dbReference>
<dbReference type="InterPro" id="IPR000160">
    <property type="entry name" value="GGDEF_dom"/>
</dbReference>
<dbReference type="PANTHER" id="PTHR45138">
    <property type="entry name" value="REGULATORY COMPONENTS OF SENSORY TRANSDUCTION SYSTEM"/>
    <property type="match status" value="1"/>
</dbReference>
<comment type="caution">
    <text evidence="4">The sequence shown here is derived from an EMBL/GenBank/DDBJ whole genome shotgun (WGS) entry which is preliminary data.</text>
</comment>
<keyword evidence="2" id="KW-0812">Transmembrane</keyword>
<feature type="domain" description="GGDEF" evidence="3">
    <location>
        <begin position="223"/>
        <end position="354"/>
    </location>
</feature>
<dbReference type="CDD" id="cd01949">
    <property type="entry name" value="GGDEF"/>
    <property type="match status" value="1"/>
</dbReference>
<evidence type="ECO:0000259" key="3">
    <source>
        <dbReference type="PROSITE" id="PS50887"/>
    </source>
</evidence>
<feature type="transmembrane region" description="Helical" evidence="2">
    <location>
        <begin position="122"/>
        <end position="145"/>
    </location>
</feature>
<gene>
    <name evidence="4" type="ORF">NCCP691_04130</name>
</gene>
<keyword evidence="2" id="KW-0472">Membrane</keyword>
<feature type="transmembrane region" description="Helical" evidence="2">
    <location>
        <begin position="157"/>
        <end position="181"/>
    </location>
</feature>
<proteinExistence type="predicted"/>
<dbReference type="InterPro" id="IPR043128">
    <property type="entry name" value="Rev_trsase/Diguanyl_cyclase"/>
</dbReference>
<keyword evidence="2" id="KW-1133">Transmembrane helix</keyword>
<feature type="transmembrane region" description="Helical" evidence="2">
    <location>
        <begin position="86"/>
        <end position="110"/>
    </location>
</feature>
<reference evidence="4 5" key="1">
    <citation type="journal article" date="2022" name="Int. J. Syst. Evol. Microbiol.">
        <title>Noviherbaspirillum aridicola sp. nov., isolated from an arid soil in Pakistan.</title>
        <authorList>
            <person name="Khan I.U."/>
            <person name="Saqib M."/>
            <person name="Amin A."/>
            <person name="Hussain F."/>
            <person name="Li L."/>
            <person name="Liu Y.H."/>
            <person name="Fang B.Z."/>
            <person name="Ahmed I."/>
            <person name="Li W.J."/>
        </authorList>
    </citation>
    <scope>NUCLEOTIDE SEQUENCE [LARGE SCALE GENOMIC DNA]</scope>
    <source>
        <strain evidence="4 5">NCCP-691</strain>
    </source>
</reference>
<dbReference type="NCBIfam" id="TIGR00254">
    <property type="entry name" value="GGDEF"/>
    <property type="match status" value="1"/>
</dbReference>